<evidence type="ECO:0000313" key="2">
    <source>
        <dbReference type="EMBL" id="GBG90610.1"/>
    </source>
</evidence>
<feature type="region of interest" description="Disordered" evidence="1">
    <location>
        <begin position="246"/>
        <end position="292"/>
    </location>
</feature>
<feature type="compositionally biased region" description="Low complexity" evidence="1">
    <location>
        <begin position="283"/>
        <end position="292"/>
    </location>
</feature>
<dbReference type="AlphaFoldDB" id="A0A388M7T8"/>
<reference evidence="2 3" key="1">
    <citation type="journal article" date="2018" name="Cell">
        <title>The Chara Genome: Secondary Complexity and Implications for Plant Terrestrialization.</title>
        <authorList>
            <person name="Nishiyama T."/>
            <person name="Sakayama H."/>
            <person name="Vries J.D."/>
            <person name="Buschmann H."/>
            <person name="Saint-Marcoux D."/>
            <person name="Ullrich K.K."/>
            <person name="Haas F.B."/>
            <person name="Vanderstraeten L."/>
            <person name="Becker D."/>
            <person name="Lang D."/>
            <person name="Vosolsobe S."/>
            <person name="Rombauts S."/>
            <person name="Wilhelmsson P.K.I."/>
            <person name="Janitza P."/>
            <person name="Kern R."/>
            <person name="Heyl A."/>
            <person name="Rumpler F."/>
            <person name="Villalobos L.I.A.C."/>
            <person name="Clay J.M."/>
            <person name="Skokan R."/>
            <person name="Toyoda A."/>
            <person name="Suzuki Y."/>
            <person name="Kagoshima H."/>
            <person name="Schijlen E."/>
            <person name="Tajeshwar N."/>
            <person name="Catarino B."/>
            <person name="Hetherington A.J."/>
            <person name="Saltykova A."/>
            <person name="Bonnot C."/>
            <person name="Breuninger H."/>
            <person name="Symeonidi A."/>
            <person name="Radhakrishnan G.V."/>
            <person name="Van Nieuwerburgh F."/>
            <person name="Deforce D."/>
            <person name="Chang C."/>
            <person name="Karol K.G."/>
            <person name="Hedrich R."/>
            <person name="Ulvskov P."/>
            <person name="Glockner G."/>
            <person name="Delwiche C.F."/>
            <person name="Petrasek J."/>
            <person name="Van de Peer Y."/>
            <person name="Friml J."/>
            <person name="Beilby M."/>
            <person name="Dolan L."/>
            <person name="Kohara Y."/>
            <person name="Sugano S."/>
            <person name="Fujiyama A."/>
            <person name="Delaux P.-M."/>
            <person name="Quint M."/>
            <person name="TheiBen G."/>
            <person name="Hagemann M."/>
            <person name="Harholt J."/>
            <person name="Dunand C."/>
            <person name="Zachgo S."/>
            <person name="Langdale J."/>
            <person name="Maumus F."/>
            <person name="Straeten D.V.D."/>
            <person name="Gould S.B."/>
            <person name="Rensing S.A."/>
        </authorList>
    </citation>
    <scope>NUCLEOTIDE SEQUENCE [LARGE SCALE GENOMIC DNA]</scope>
    <source>
        <strain evidence="2 3">S276</strain>
    </source>
</reference>
<gene>
    <name evidence="2" type="ORF">CBR_g50954</name>
</gene>
<organism evidence="2 3">
    <name type="scientific">Chara braunii</name>
    <name type="common">Braun's stonewort</name>
    <dbReference type="NCBI Taxonomy" id="69332"/>
    <lineage>
        <taxon>Eukaryota</taxon>
        <taxon>Viridiplantae</taxon>
        <taxon>Streptophyta</taxon>
        <taxon>Charophyceae</taxon>
        <taxon>Charales</taxon>
        <taxon>Characeae</taxon>
        <taxon>Chara</taxon>
    </lineage>
</organism>
<keyword evidence="3" id="KW-1185">Reference proteome</keyword>
<comment type="caution">
    <text evidence="2">The sequence shown here is derived from an EMBL/GenBank/DDBJ whole genome shotgun (WGS) entry which is preliminary data.</text>
</comment>
<dbReference type="PANTHER" id="PTHR33492:SF11">
    <property type="entry name" value="OS04G0670900 PROTEIN"/>
    <property type="match status" value="1"/>
</dbReference>
<protein>
    <recommendedName>
        <fullName evidence="4">Myb-like domain-containing protein</fullName>
    </recommendedName>
</protein>
<dbReference type="PANTHER" id="PTHR33492">
    <property type="entry name" value="OSJNBA0043A12.37 PROTEIN-RELATED"/>
    <property type="match status" value="1"/>
</dbReference>
<feature type="compositionally biased region" description="Basic and acidic residues" evidence="1">
    <location>
        <begin position="369"/>
        <end position="382"/>
    </location>
</feature>
<feature type="compositionally biased region" description="Basic and acidic residues" evidence="1">
    <location>
        <begin position="246"/>
        <end position="264"/>
    </location>
</feature>
<evidence type="ECO:0000256" key="1">
    <source>
        <dbReference type="SAM" id="MobiDB-lite"/>
    </source>
</evidence>
<feature type="region of interest" description="Disordered" evidence="1">
    <location>
        <begin position="360"/>
        <end position="382"/>
    </location>
</feature>
<proteinExistence type="predicted"/>
<evidence type="ECO:0008006" key="4">
    <source>
        <dbReference type="Google" id="ProtNLM"/>
    </source>
</evidence>
<dbReference type="Proteomes" id="UP000265515">
    <property type="component" value="Unassembled WGS sequence"/>
</dbReference>
<name>A0A388M7T8_CHABU</name>
<evidence type="ECO:0000313" key="3">
    <source>
        <dbReference type="Proteomes" id="UP000265515"/>
    </source>
</evidence>
<dbReference type="Gramene" id="GBG90610">
    <property type="protein sequence ID" value="GBG90610"/>
    <property type="gene ID" value="CBR_g50954"/>
</dbReference>
<dbReference type="OrthoDB" id="691673at2759"/>
<accession>A0A388M7T8</accession>
<sequence length="382" mass="41702">MSGSTATLQRGGVVTQVTNLDAMNNAAGDMCRLLTLPILLDQWRRGVAMQRPRRGSGKMLAMCLPRRCSSNHLHLPPPREPGQAHGRLAADVAILQPQRPRRHRPEAARMEALSCRARMQEAFVAGQREDDALMADASSVHKLKKHGERREWIARRMRDEGWNRSAEDCRKKWFALGQKLKVLADKVGRSGKPGYFDMIVEEREAEGLYANFDRRLWAEMDWILQKPSGTCDNTLYSDSLNAKDWDNSARGSSDRGGSDQERSDGNASAGKTRRTFSGRVNDGDGPSSMSGMSVALAESTRVYVDGLDRAATMIAEAQTAGATMVAGRLGDMATQIGAVAIAMIEGNAVLQLLVGVMASRGPRGPNSPREARGGRDNDPSSL</sequence>
<dbReference type="EMBL" id="BFEA01000825">
    <property type="protein sequence ID" value="GBG90610.1"/>
    <property type="molecule type" value="Genomic_DNA"/>
</dbReference>